<evidence type="ECO:0000259" key="2">
    <source>
        <dbReference type="SMART" id="SM01016"/>
    </source>
</evidence>
<gene>
    <name evidence="3" type="ORF">A3K55_02740</name>
</gene>
<keyword evidence="1" id="KW-0648">Protein biosynthesis</keyword>
<dbReference type="SMART" id="SM01016">
    <property type="entry name" value="Arg_tRNA_synt_N"/>
    <property type="match status" value="1"/>
</dbReference>
<feature type="non-terminal residue" evidence="3">
    <location>
        <position position="164"/>
    </location>
</feature>
<evidence type="ECO:0000313" key="4">
    <source>
        <dbReference type="Proteomes" id="UP000185874"/>
    </source>
</evidence>
<feature type="domain" description="Arginyl tRNA synthetase N-terminal" evidence="2">
    <location>
        <begin position="2"/>
        <end position="80"/>
    </location>
</feature>
<dbReference type="Pfam" id="PF00750">
    <property type="entry name" value="tRNA-synt_1d"/>
    <property type="match status" value="1"/>
</dbReference>
<keyword evidence="1 3" id="KW-0436">Ligase</keyword>
<sequence length="164" mass="18523">MELIKRWLKEATGVETEVEHPTDGQFGDYATNVAMMLAKKTEKNPREVAGEIKEKLEKIIDESVVEKVEVAGAGFINFYLKKEYLVSMVEKINYEIEFKKELGKYGQGKTVVVDYSSPNIAKPFGIGHLRSTNIGQAIYNIYKILGWKCIGDNHLGDWGTQFGK</sequence>
<dbReference type="PANTHER" id="PTHR11956">
    <property type="entry name" value="ARGINYL-TRNA SYNTHETASE"/>
    <property type="match status" value="1"/>
</dbReference>
<dbReference type="InterPro" id="IPR001278">
    <property type="entry name" value="Arg-tRNA-ligase"/>
</dbReference>
<dbReference type="Gene3D" id="3.40.50.620">
    <property type="entry name" value="HUPs"/>
    <property type="match status" value="1"/>
</dbReference>
<dbReference type="EMBL" id="MGDJ01000031">
    <property type="protein sequence ID" value="OGL52253.1"/>
    <property type="molecule type" value="Genomic_DNA"/>
</dbReference>
<dbReference type="PRINTS" id="PR01038">
    <property type="entry name" value="TRNASYNTHARG"/>
</dbReference>
<organism evidence="3 4">
    <name type="scientific">Candidatus Shapirobacteria bacterium RBG_13_44_7</name>
    <dbReference type="NCBI Taxonomy" id="1802149"/>
    <lineage>
        <taxon>Bacteria</taxon>
        <taxon>Candidatus Shapironibacteriota</taxon>
    </lineage>
</organism>
<dbReference type="Pfam" id="PF03485">
    <property type="entry name" value="Arg_tRNA_synt_N"/>
    <property type="match status" value="1"/>
</dbReference>
<dbReference type="Gene3D" id="3.30.1360.70">
    <property type="entry name" value="Arginyl tRNA synthetase N-terminal domain"/>
    <property type="match status" value="1"/>
</dbReference>
<dbReference type="GO" id="GO:0004814">
    <property type="term" value="F:arginine-tRNA ligase activity"/>
    <property type="evidence" value="ECO:0007669"/>
    <property type="project" value="InterPro"/>
</dbReference>
<dbReference type="GO" id="GO:0006420">
    <property type="term" value="P:arginyl-tRNA aminoacylation"/>
    <property type="evidence" value="ECO:0007669"/>
    <property type="project" value="InterPro"/>
</dbReference>
<accession>A0A1F7SEQ1</accession>
<dbReference type="GO" id="GO:0005524">
    <property type="term" value="F:ATP binding"/>
    <property type="evidence" value="ECO:0007669"/>
    <property type="project" value="UniProtKB-KW"/>
</dbReference>
<evidence type="ECO:0000313" key="3">
    <source>
        <dbReference type="EMBL" id="OGL52253.1"/>
    </source>
</evidence>
<protein>
    <submittedName>
        <fullName evidence="3">Arginine--tRNA ligase</fullName>
    </submittedName>
</protein>
<comment type="similarity">
    <text evidence="1">Belongs to the class-I aminoacyl-tRNA synthetase family.</text>
</comment>
<dbReference type="SUPFAM" id="SSF52374">
    <property type="entry name" value="Nucleotidylyl transferase"/>
    <property type="match status" value="1"/>
</dbReference>
<name>A0A1F7SEQ1_9BACT</name>
<dbReference type="InterPro" id="IPR014729">
    <property type="entry name" value="Rossmann-like_a/b/a_fold"/>
</dbReference>
<dbReference type="AlphaFoldDB" id="A0A1F7SEQ1"/>
<keyword evidence="1" id="KW-0547">Nucleotide-binding</keyword>
<dbReference type="InterPro" id="IPR036695">
    <property type="entry name" value="Arg-tRNA-synth_N_sf"/>
</dbReference>
<keyword evidence="1" id="KW-0030">Aminoacyl-tRNA synthetase</keyword>
<comment type="caution">
    <text evidence="3">The sequence shown here is derived from an EMBL/GenBank/DDBJ whole genome shotgun (WGS) entry which is preliminary data.</text>
</comment>
<dbReference type="PANTHER" id="PTHR11956:SF5">
    <property type="entry name" value="ARGININE--TRNA LIGASE, CYTOPLASMIC"/>
    <property type="match status" value="1"/>
</dbReference>
<dbReference type="GO" id="GO:0005737">
    <property type="term" value="C:cytoplasm"/>
    <property type="evidence" value="ECO:0007669"/>
    <property type="project" value="InterPro"/>
</dbReference>
<evidence type="ECO:0000256" key="1">
    <source>
        <dbReference type="RuleBase" id="RU363038"/>
    </source>
</evidence>
<dbReference type="SUPFAM" id="SSF55190">
    <property type="entry name" value="Arginyl-tRNA synthetase (ArgRS), N-terminal 'additional' domain"/>
    <property type="match status" value="1"/>
</dbReference>
<dbReference type="InterPro" id="IPR035684">
    <property type="entry name" value="ArgRS_core"/>
</dbReference>
<dbReference type="InterPro" id="IPR005148">
    <property type="entry name" value="Arg-tRNA-synth_N"/>
</dbReference>
<keyword evidence="1" id="KW-0067">ATP-binding</keyword>
<dbReference type="Proteomes" id="UP000185874">
    <property type="component" value="Unassembled WGS sequence"/>
</dbReference>
<proteinExistence type="inferred from homology"/>
<reference evidence="3 4" key="1">
    <citation type="journal article" date="2016" name="Nat. Commun.">
        <title>Thousands of microbial genomes shed light on interconnected biogeochemical processes in an aquifer system.</title>
        <authorList>
            <person name="Anantharaman K."/>
            <person name="Brown C.T."/>
            <person name="Hug L.A."/>
            <person name="Sharon I."/>
            <person name="Castelle C.J."/>
            <person name="Probst A.J."/>
            <person name="Thomas B.C."/>
            <person name="Singh A."/>
            <person name="Wilkins M.J."/>
            <person name="Karaoz U."/>
            <person name="Brodie E.L."/>
            <person name="Williams K.H."/>
            <person name="Hubbard S.S."/>
            <person name="Banfield J.F."/>
        </authorList>
    </citation>
    <scope>NUCLEOTIDE SEQUENCE [LARGE SCALE GENOMIC DNA]</scope>
</reference>